<dbReference type="NCBIfam" id="TIGR00260">
    <property type="entry name" value="thrC"/>
    <property type="match status" value="1"/>
</dbReference>
<comment type="similarity">
    <text evidence="2">Belongs to the threonine synthase family.</text>
</comment>
<dbReference type="Gene3D" id="3.40.50.1100">
    <property type="match status" value="2"/>
</dbReference>
<evidence type="ECO:0000256" key="2">
    <source>
        <dbReference type="ARBA" id="ARBA00005517"/>
    </source>
</evidence>
<dbReference type="InterPro" id="IPR037158">
    <property type="entry name" value="Thr_synth_N_sf"/>
</dbReference>
<dbReference type="CDD" id="cd01560">
    <property type="entry name" value="Thr-synth_2"/>
    <property type="match status" value="1"/>
</dbReference>
<dbReference type="EMBL" id="PYLP01000012">
    <property type="protein sequence ID" value="PST39690.1"/>
    <property type="molecule type" value="Genomic_DNA"/>
</dbReference>
<dbReference type="InterPro" id="IPR004450">
    <property type="entry name" value="Thr_synthase-like"/>
</dbReference>
<dbReference type="Pfam" id="PF00291">
    <property type="entry name" value="PALP"/>
    <property type="match status" value="1"/>
</dbReference>
<dbReference type="GO" id="GO:0004795">
    <property type="term" value="F:threonine synthase activity"/>
    <property type="evidence" value="ECO:0007669"/>
    <property type="project" value="UniProtKB-UniRule"/>
</dbReference>
<dbReference type="Proteomes" id="UP000241201">
    <property type="component" value="Unassembled WGS sequence"/>
</dbReference>
<gene>
    <name evidence="8" type="ORF">C7U55_09385</name>
</gene>
<evidence type="ECO:0000313" key="9">
    <source>
        <dbReference type="Proteomes" id="UP000241201"/>
    </source>
</evidence>
<dbReference type="GO" id="GO:0005737">
    <property type="term" value="C:cytoplasm"/>
    <property type="evidence" value="ECO:0007669"/>
    <property type="project" value="TreeGrafter"/>
</dbReference>
<proteinExistence type="inferred from homology"/>
<dbReference type="Gene3D" id="3.90.1380.10">
    <property type="entry name" value="Threonine synthase, N-terminal domain"/>
    <property type="match status" value="1"/>
</dbReference>
<dbReference type="PANTHER" id="PTHR43515">
    <property type="entry name" value="THREONINE SYNTHASE-LIKE 1"/>
    <property type="match status" value="1"/>
</dbReference>
<feature type="domain" description="Tryptophan synthase beta chain-like PALP" evidence="6">
    <location>
        <begin position="97"/>
        <end position="421"/>
    </location>
</feature>
<dbReference type="InterPro" id="IPR001926">
    <property type="entry name" value="TrpB-like_PALP"/>
</dbReference>
<evidence type="ECO:0000256" key="1">
    <source>
        <dbReference type="ARBA" id="ARBA00001933"/>
    </source>
</evidence>
<reference evidence="9" key="1">
    <citation type="submission" date="2018-03" db="EMBL/GenBank/DDBJ databases">
        <title>Lachnoclostridium SNUG30370 gen.nov., sp.nov., isolated from human faeces.</title>
        <authorList>
            <person name="Seo B."/>
            <person name="Jeon K."/>
            <person name="Ko G."/>
        </authorList>
    </citation>
    <scope>NUCLEOTIDE SEQUENCE [LARGE SCALE GENOMIC DNA]</scope>
    <source>
        <strain evidence="9">SNUG30370</strain>
    </source>
</reference>
<comment type="cofactor">
    <cofactor evidence="1 5">
        <name>pyridoxal 5'-phosphate</name>
        <dbReference type="ChEBI" id="CHEBI:597326"/>
    </cofactor>
</comment>
<name>A0A2T3FWQ1_9FIRM</name>
<dbReference type="AlphaFoldDB" id="A0A2T3FWQ1"/>
<dbReference type="Pfam" id="PF14821">
    <property type="entry name" value="Thr_synth_N"/>
    <property type="match status" value="1"/>
</dbReference>
<protein>
    <recommendedName>
        <fullName evidence="4">Threonine synthase</fullName>
        <ecNumber evidence="4">4.2.3.1</ecNumber>
    </recommendedName>
</protein>
<evidence type="ECO:0000256" key="5">
    <source>
        <dbReference type="PIRSR" id="PIRSR604450-51"/>
    </source>
</evidence>
<keyword evidence="3 5" id="KW-0663">Pyridoxal phosphate</keyword>
<dbReference type="EC" id="4.2.3.1" evidence="4"/>
<evidence type="ECO:0000256" key="3">
    <source>
        <dbReference type="ARBA" id="ARBA00022898"/>
    </source>
</evidence>
<dbReference type="GeneID" id="77471303"/>
<evidence type="ECO:0000259" key="6">
    <source>
        <dbReference type="Pfam" id="PF00291"/>
    </source>
</evidence>
<accession>A0A2T3FWQ1</accession>
<organism evidence="8 9">
    <name type="scientific">Faecalibacillus faecis</name>
    <dbReference type="NCBI Taxonomy" id="1982628"/>
    <lineage>
        <taxon>Bacteria</taxon>
        <taxon>Bacillati</taxon>
        <taxon>Bacillota</taxon>
        <taxon>Erysipelotrichia</taxon>
        <taxon>Erysipelotrichales</taxon>
        <taxon>Coprobacillaceae</taxon>
        <taxon>Faecalibacillus</taxon>
    </lineage>
</organism>
<evidence type="ECO:0000313" key="8">
    <source>
        <dbReference type="EMBL" id="PST39690.1"/>
    </source>
</evidence>
<dbReference type="RefSeq" id="WP_106988354.1">
    <property type="nucleotide sequence ID" value="NZ_DBGCOW010000002.1"/>
</dbReference>
<sequence>MNKTYISTRNHQDQINFYQAIVQGIGNDGGLLVPNFDFQKLDLNKLVQLNYVDLATEVISTFVPEDGKELIHQACLNAYGKGLFPEIVVPVKKAGDVYVAELFHGQTAAFKDMALSLLPHLMTLSLKQLKEDREVMILAATSGDTGKAALEGFKDVEGTCIKVFYPLDGVSAIQQQQMVSQEGKNVKVVGIHGNFDDAQSAVKVAFGDPMLKEVSDKHHVFLSSANSINVGRLIPQIVYYFHSYFELVRNKEIEMGDQVNFCVPSGNFGNCLAGWFAKNMGLPVNKFIAASNKNNILTDFFTTGKYDANREFFKTNAPAMDILVSSNLERLVWYMSGKDGDKVKEYMEKLKADGIYEVDDETFARIQDQFKAGYLNEEEVLKTIKDCYEDNGYVLDTHTACGYGVLKQYQKETGDQTKTILLSTASPYKFPESVYKALFNEELDVYEAIEKLNEKTGVAIPKPLVGIKDREVLHKTHIDKTEIINFIKSEMEGL</sequence>
<dbReference type="InterPro" id="IPR029144">
    <property type="entry name" value="Thr_synth_N"/>
</dbReference>
<comment type="caution">
    <text evidence="8">The sequence shown here is derived from an EMBL/GenBank/DDBJ whole genome shotgun (WGS) entry which is preliminary data.</text>
</comment>
<keyword evidence="9" id="KW-1185">Reference proteome</keyword>
<evidence type="ECO:0000259" key="7">
    <source>
        <dbReference type="Pfam" id="PF14821"/>
    </source>
</evidence>
<dbReference type="SUPFAM" id="SSF53686">
    <property type="entry name" value="Tryptophan synthase beta subunit-like PLP-dependent enzymes"/>
    <property type="match status" value="1"/>
</dbReference>
<dbReference type="InterPro" id="IPR036052">
    <property type="entry name" value="TrpB-like_PALP_sf"/>
</dbReference>
<feature type="modified residue" description="N6-(pyridoxal phosphate)lysine" evidence="5">
    <location>
        <position position="111"/>
    </location>
</feature>
<evidence type="ECO:0000256" key="4">
    <source>
        <dbReference type="NCBIfam" id="TIGR00260"/>
    </source>
</evidence>
<feature type="domain" description="Threonine synthase N-terminal" evidence="7">
    <location>
        <begin position="4"/>
        <end position="66"/>
    </location>
</feature>
<dbReference type="PANTHER" id="PTHR43515:SF1">
    <property type="entry name" value="THREONINE SYNTHASE-LIKE 1"/>
    <property type="match status" value="1"/>
</dbReference>
<dbReference type="GO" id="GO:0009088">
    <property type="term" value="P:threonine biosynthetic process"/>
    <property type="evidence" value="ECO:0007669"/>
    <property type="project" value="UniProtKB-UniRule"/>
</dbReference>